<dbReference type="SUPFAM" id="SSF55154">
    <property type="entry name" value="CYTH-like phosphatases"/>
    <property type="match status" value="1"/>
</dbReference>
<sequence>MGREIEKKFIIVKPSSFPEGTVASRIEQYFLLPRDGYDTRRIRVRTTAGKTVYTYTEKRLLSGFTRIENERGISEDEFASLLKERDPDMGKIVKTRYVYPYRGHTLEIDVFPFWDRYAVLEVELGSEEESFELPADIETVADVTTDKRFTNKALAVRSPAPEEFPRRG</sequence>
<reference evidence="2" key="1">
    <citation type="submission" date="2020-10" db="EMBL/GenBank/DDBJ databases">
        <authorList>
            <person name="Gilroy R."/>
        </authorList>
    </citation>
    <scope>NUCLEOTIDE SEQUENCE</scope>
    <source>
        <strain evidence="2">517</strain>
    </source>
</reference>
<dbReference type="PANTHER" id="PTHR40114">
    <property type="entry name" value="SLR0698 PROTEIN"/>
    <property type="match status" value="1"/>
</dbReference>
<comment type="caution">
    <text evidence="2">The sequence shown here is derived from an EMBL/GenBank/DDBJ whole genome shotgun (WGS) entry which is preliminary data.</text>
</comment>
<dbReference type="SMART" id="SM01118">
    <property type="entry name" value="CYTH"/>
    <property type="match status" value="1"/>
</dbReference>
<gene>
    <name evidence="2" type="ORF">IAB16_00155</name>
</gene>
<evidence type="ECO:0000259" key="1">
    <source>
        <dbReference type="SMART" id="SM01118"/>
    </source>
</evidence>
<dbReference type="EMBL" id="JADINF010000003">
    <property type="protein sequence ID" value="MBO8423423.1"/>
    <property type="molecule type" value="Genomic_DNA"/>
</dbReference>
<dbReference type="AlphaFoldDB" id="A0A940DFU9"/>
<feature type="domain" description="CYTH" evidence="1">
    <location>
        <begin position="2"/>
        <end position="156"/>
    </location>
</feature>
<dbReference type="Proteomes" id="UP000727857">
    <property type="component" value="Unassembled WGS sequence"/>
</dbReference>
<evidence type="ECO:0000313" key="2">
    <source>
        <dbReference type="EMBL" id="MBO8423423.1"/>
    </source>
</evidence>
<proteinExistence type="predicted"/>
<evidence type="ECO:0000313" key="3">
    <source>
        <dbReference type="Proteomes" id="UP000727857"/>
    </source>
</evidence>
<name>A0A940DFU9_9FIRM</name>
<organism evidence="2 3">
    <name type="scientific">Candidatus Stercoripulliclostridium pullicola</name>
    <dbReference type="NCBI Taxonomy" id="2840953"/>
    <lineage>
        <taxon>Bacteria</taxon>
        <taxon>Bacillati</taxon>
        <taxon>Bacillota</taxon>
        <taxon>Clostridia</taxon>
        <taxon>Eubacteriales</taxon>
        <taxon>Candidatus Stercoripulliclostridium</taxon>
    </lineage>
</organism>
<dbReference type="InterPro" id="IPR012042">
    <property type="entry name" value="NeuTTM/CthTTM-like"/>
</dbReference>
<dbReference type="InterPro" id="IPR023577">
    <property type="entry name" value="CYTH_domain"/>
</dbReference>
<reference evidence="2" key="2">
    <citation type="journal article" date="2021" name="PeerJ">
        <title>Extensive microbial diversity within the chicken gut microbiome revealed by metagenomics and culture.</title>
        <authorList>
            <person name="Gilroy R."/>
            <person name="Ravi A."/>
            <person name="Getino M."/>
            <person name="Pursley I."/>
            <person name="Horton D.L."/>
            <person name="Alikhan N.F."/>
            <person name="Baker D."/>
            <person name="Gharbi K."/>
            <person name="Hall N."/>
            <person name="Watson M."/>
            <person name="Adriaenssens E.M."/>
            <person name="Foster-Nyarko E."/>
            <person name="Jarju S."/>
            <person name="Secka A."/>
            <person name="Antonio M."/>
            <person name="Oren A."/>
            <person name="Chaudhuri R.R."/>
            <person name="La Ragione R."/>
            <person name="Hildebrand F."/>
            <person name="Pallen M.J."/>
        </authorList>
    </citation>
    <scope>NUCLEOTIDE SEQUENCE</scope>
    <source>
        <strain evidence="2">517</strain>
    </source>
</reference>
<dbReference type="PIRSF" id="PIRSF016487">
    <property type="entry name" value="CYTH_UCP016487"/>
    <property type="match status" value="1"/>
</dbReference>
<protein>
    <recommendedName>
        <fullName evidence="1">CYTH domain-containing protein</fullName>
    </recommendedName>
</protein>
<accession>A0A940DFU9</accession>
<dbReference type="InterPro" id="IPR033469">
    <property type="entry name" value="CYTH-like_dom_sf"/>
</dbReference>
<dbReference type="Gene3D" id="2.40.320.10">
    <property type="entry name" value="Hypothetical Protein Pfu-838710-001"/>
    <property type="match status" value="1"/>
</dbReference>
<dbReference type="PANTHER" id="PTHR40114:SF1">
    <property type="entry name" value="SLR0698 PROTEIN"/>
    <property type="match status" value="1"/>
</dbReference>